<dbReference type="OrthoDB" id="10582810at2759"/>
<organism evidence="3 4">
    <name type="scientific">Nitzschia inconspicua</name>
    <dbReference type="NCBI Taxonomy" id="303405"/>
    <lineage>
        <taxon>Eukaryota</taxon>
        <taxon>Sar</taxon>
        <taxon>Stramenopiles</taxon>
        <taxon>Ochrophyta</taxon>
        <taxon>Bacillariophyta</taxon>
        <taxon>Bacillariophyceae</taxon>
        <taxon>Bacillariophycidae</taxon>
        <taxon>Bacillariales</taxon>
        <taxon>Bacillariaceae</taxon>
        <taxon>Nitzschia</taxon>
    </lineage>
</organism>
<reference evidence="3" key="2">
    <citation type="submission" date="2021-04" db="EMBL/GenBank/DDBJ databases">
        <authorList>
            <person name="Podell S."/>
        </authorList>
    </citation>
    <scope>NUCLEOTIDE SEQUENCE</scope>
    <source>
        <strain evidence="3">Hildebrandi</strain>
    </source>
</reference>
<feature type="transmembrane region" description="Helical" evidence="2">
    <location>
        <begin position="226"/>
        <end position="248"/>
    </location>
</feature>
<name>A0A9K3LUU5_9STRA</name>
<gene>
    <name evidence="3" type="ORF">IV203_031415</name>
</gene>
<keyword evidence="4" id="KW-1185">Reference proteome</keyword>
<comment type="caution">
    <text evidence="3">The sequence shown here is derived from an EMBL/GenBank/DDBJ whole genome shotgun (WGS) entry which is preliminary data.</text>
</comment>
<dbReference type="Proteomes" id="UP000693970">
    <property type="component" value="Unassembled WGS sequence"/>
</dbReference>
<dbReference type="AlphaFoldDB" id="A0A9K3LUU5"/>
<feature type="transmembrane region" description="Helical" evidence="2">
    <location>
        <begin position="159"/>
        <end position="180"/>
    </location>
</feature>
<evidence type="ECO:0000313" key="4">
    <source>
        <dbReference type="Proteomes" id="UP000693970"/>
    </source>
</evidence>
<evidence type="ECO:0000256" key="2">
    <source>
        <dbReference type="SAM" id="Phobius"/>
    </source>
</evidence>
<feature type="region of interest" description="Disordered" evidence="1">
    <location>
        <begin position="109"/>
        <end position="128"/>
    </location>
</feature>
<reference evidence="3" key="1">
    <citation type="journal article" date="2021" name="Sci. Rep.">
        <title>Diploid genomic architecture of Nitzschia inconspicua, an elite biomass production diatom.</title>
        <authorList>
            <person name="Oliver A."/>
            <person name="Podell S."/>
            <person name="Pinowska A."/>
            <person name="Traller J.C."/>
            <person name="Smith S.R."/>
            <person name="McClure R."/>
            <person name="Beliaev A."/>
            <person name="Bohutskyi P."/>
            <person name="Hill E.A."/>
            <person name="Rabines A."/>
            <person name="Zheng H."/>
            <person name="Allen L.Z."/>
            <person name="Kuo A."/>
            <person name="Grigoriev I.V."/>
            <person name="Allen A.E."/>
            <person name="Hazlebeck D."/>
            <person name="Allen E.E."/>
        </authorList>
    </citation>
    <scope>NUCLEOTIDE SEQUENCE</scope>
    <source>
        <strain evidence="3">Hildebrandi</strain>
    </source>
</reference>
<feature type="transmembrane region" description="Helical" evidence="2">
    <location>
        <begin position="254"/>
        <end position="279"/>
    </location>
</feature>
<evidence type="ECO:0000256" key="1">
    <source>
        <dbReference type="SAM" id="MobiDB-lite"/>
    </source>
</evidence>
<proteinExistence type="predicted"/>
<feature type="transmembrane region" description="Helical" evidence="2">
    <location>
        <begin position="20"/>
        <end position="38"/>
    </location>
</feature>
<keyword evidence="2" id="KW-0812">Transmembrane</keyword>
<keyword evidence="2" id="KW-1133">Transmembrane helix</keyword>
<accession>A0A9K3LUU5</accession>
<sequence length="490" mass="55304">MTNRMQEQSRAHSFSATRRILPGFVTSAMTIHIILFLFQRCASNVVNGLVIFSSGQHLPHTLSIGRRASTETSGCCVRTFRERRPTSTQVHTLQRENILLLREGSADLEDNGESISETQLDDKKPPDKQSYIRDNVSNFSYGVDVVNSQYLFILWKYSIVRSITFTLPFGLLLWGTRFYAAPNVAQNMYALLYYPLYSLWAGSSIVASILQMPLEVSRWILSMFPALLLTSVQYLPNVLAVPMVQAVLTVRDTLMWIAVAFTSNQLTSLLSSAVAILIWRPAVEEWEYRSILSKLLFVPNEIRSRVRKIPVSSTMSMVEYIPVEGGNVTSNQVIASDGILSTTSNKSHIKRRAVLPAANESNRILLGSILFATTRLGWLAWDPTSGDYSSSYSWTIGFLQSIMAHFSSQVLPEVRPGLKIWILLLSIHQTVSTFLVAQNVLAKVYRERGLIASIGAHMTWTISKGTIPFRIIWRLWKWCRNMERTLPPGM</sequence>
<protein>
    <submittedName>
        <fullName evidence="3">Uncharacterized protein</fullName>
    </submittedName>
</protein>
<evidence type="ECO:0000313" key="3">
    <source>
        <dbReference type="EMBL" id="KAG7368672.1"/>
    </source>
</evidence>
<keyword evidence="2" id="KW-0472">Membrane</keyword>
<feature type="transmembrane region" description="Helical" evidence="2">
    <location>
        <begin position="192"/>
        <end position="214"/>
    </location>
</feature>
<dbReference type="EMBL" id="JAGRRH010000006">
    <property type="protein sequence ID" value="KAG7368672.1"/>
    <property type="molecule type" value="Genomic_DNA"/>
</dbReference>